<dbReference type="SUPFAM" id="SSF50156">
    <property type="entry name" value="PDZ domain-like"/>
    <property type="match status" value="1"/>
</dbReference>
<evidence type="ECO:0000256" key="8">
    <source>
        <dbReference type="ARBA" id="ARBA00023136"/>
    </source>
</evidence>
<keyword evidence="8 11" id="KW-0472">Membrane</keyword>
<dbReference type="GO" id="GO:0005737">
    <property type="term" value="C:cytoplasm"/>
    <property type="evidence" value="ECO:0007669"/>
    <property type="project" value="TreeGrafter"/>
</dbReference>
<dbReference type="InterPro" id="IPR036034">
    <property type="entry name" value="PDZ_sf"/>
</dbReference>
<organism evidence="13 14">
    <name type="scientific">Haemonchus contortus</name>
    <name type="common">Barber pole worm</name>
    <dbReference type="NCBI Taxonomy" id="6289"/>
    <lineage>
        <taxon>Eukaryota</taxon>
        <taxon>Metazoa</taxon>
        <taxon>Ecdysozoa</taxon>
        <taxon>Nematoda</taxon>
        <taxon>Chromadorea</taxon>
        <taxon>Rhabditida</taxon>
        <taxon>Rhabditina</taxon>
        <taxon>Rhabditomorpha</taxon>
        <taxon>Strongyloidea</taxon>
        <taxon>Trichostrongylidae</taxon>
        <taxon>Haemonchus</taxon>
    </lineage>
</organism>
<dbReference type="PANTHER" id="PTHR13325">
    <property type="entry name" value="PROTEASE M50 MEMBRANE-BOUND TRANSCRIPTION FACTOR SITE 2 PROTEASE"/>
    <property type="match status" value="1"/>
</dbReference>
<name>A0A7I4YDL2_HAECO</name>
<evidence type="ECO:0000256" key="9">
    <source>
        <dbReference type="ARBA" id="ARBA00032658"/>
    </source>
</evidence>
<comment type="catalytic activity">
    <reaction evidence="1">
        <text>Cleaves several transcription factors that are type-2 transmembrane proteins within membrane-spanning domains. Known substrates include sterol regulatory element-binding protein (SREBP) -1, SREBP-2 and forms of the transcriptional activator ATF6. SREBP-2 is cleaved at the site 477-DRSRILL-|-CVLTFLCLSFNPLTSLLQWGGA-505. The residues Asn-Pro, 11 residues distal to the site of cleavage in the membrane-spanning domain, are important for cleavage by S2P endopeptidase. Replacement of either of these residues does not prevent cleavage, but there is no cleavage if both of these residues are replaced.</text>
        <dbReference type="EC" id="3.4.24.85"/>
    </reaction>
</comment>
<dbReference type="WBParaSite" id="HCON_00078320-00001">
    <property type="protein sequence ID" value="HCON_00078320-00001"/>
    <property type="gene ID" value="HCON_00078320"/>
</dbReference>
<dbReference type="EC" id="3.4.24.85" evidence="4"/>
<dbReference type="Pfam" id="PF02163">
    <property type="entry name" value="Peptidase_M50"/>
    <property type="match status" value="1"/>
</dbReference>
<dbReference type="GO" id="GO:1905897">
    <property type="term" value="P:regulation of response to endoplasmic reticulum stress"/>
    <property type="evidence" value="ECO:0007669"/>
    <property type="project" value="TreeGrafter"/>
</dbReference>
<feature type="transmembrane region" description="Helical" evidence="11">
    <location>
        <begin position="542"/>
        <end position="563"/>
    </location>
</feature>
<dbReference type="GO" id="GO:0031293">
    <property type="term" value="P:membrane protein intracellular domain proteolysis"/>
    <property type="evidence" value="ECO:0007669"/>
    <property type="project" value="TreeGrafter"/>
</dbReference>
<evidence type="ECO:0000256" key="6">
    <source>
        <dbReference type="ARBA" id="ARBA00022692"/>
    </source>
</evidence>
<evidence type="ECO:0000256" key="11">
    <source>
        <dbReference type="SAM" id="Phobius"/>
    </source>
</evidence>
<protein>
    <recommendedName>
        <fullName evidence="5">Membrane-bound transcription factor site-2 protease</fullName>
        <ecNumber evidence="4">3.4.24.85</ecNumber>
    </recommendedName>
    <alternativeName>
        <fullName evidence="9">Endopeptidase S2P</fullName>
    </alternativeName>
</protein>
<evidence type="ECO:0000256" key="5">
    <source>
        <dbReference type="ARBA" id="ARBA00014400"/>
    </source>
</evidence>
<evidence type="ECO:0000313" key="13">
    <source>
        <dbReference type="Proteomes" id="UP000025227"/>
    </source>
</evidence>
<dbReference type="GO" id="GO:0012505">
    <property type="term" value="C:endomembrane system"/>
    <property type="evidence" value="ECO:0007669"/>
    <property type="project" value="UniProtKB-SubCell"/>
</dbReference>
<feature type="transmembrane region" description="Helical" evidence="11">
    <location>
        <begin position="76"/>
        <end position="101"/>
    </location>
</feature>
<proteinExistence type="inferred from homology"/>
<dbReference type="PRINTS" id="PR01000">
    <property type="entry name" value="SREBPS2PTASE"/>
</dbReference>
<feature type="transmembrane region" description="Helical" evidence="11">
    <location>
        <begin position="168"/>
        <end position="186"/>
    </location>
</feature>
<dbReference type="Proteomes" id="UP000025227">
    <property type="component" value="Unplaced"/>
</dbReference>
<dbReference type="InterPro" id="IPR008915">
    <property type="entry name" value="Peptidase_M50"/>
</dbReference>
<dbReference type="OMA" id="GFDGAHI"/>
<keyword evidence="7 11" id="KW-1133">Transmembrane helix</keyword>
<sequence length="567" mass="62988">MLFTAALSYFLISWSSIFLLDYVLRIKNFTPYVNFANKYGLEVAPFQLRIYTSRYNDGAYLPASKEVPVSRKLKSLWFTFGAVAALVCLIGITIYLSHLVYRDTSYLLSLRPKVTPYRSIPHVATAEAPPEVKVLDDLPPSPTEEYDVLDASGGSETGLVPIIPGVNLPWGHIPIFVIVLAVAAIIHEIGHSAAATTYNVRVNGFGVFLLGLYPGAFTDIDPESLRRSHPRHRLEVFGGGIWHNLVLAGIAYVMFLWTPYFLSPFFGQGQGVTVTDVDSRSGLYGAGGLAVGNVVLSIDDCAIRKHEDWRECVRRLEKNKRGQCVPRSAVEASLATKTSMTLDELHCCDDFANITHAHMCFESMLDVTTKHVVTQAQSLDRILRVGIVEPAQEIVRKKRKRQRHFSCLSAQYVTSQPTCSNTSSCAVSDGDEERVCVFAALFNGTQLARINVKDHVRPVLYVGDLDELITYVRIDGLVARFSWVPHYWAESVELVPKYLFTLSLALGLLNSVPCYALDGQHIVVTCINWACKTFSRRHRQQLITVILSLGTLLLAANVVIGFVKMAI</sequence>
<accession>A0A7I4YDL2</accession>
<evidence type="ECO:0000313" key="14">
    <source>
        <dbReference type="WBParaSite" id="HCON_00078320-00001"/>
    </source>
</evidence>
<dbReference type="AlphaFoldDB" id="A0A7I4YDL2"/>
<evidence type="ECO:0000259" key="12">
    <source>
        <dbReference type="Pfam" id="PF02163"/>
    </source>
</evidence>
<comment type="similarity">
    <text evidence="3">Belongs to the peptidase M50A family.</text>
</comment>
<evidence type="ECO:0000256" key="10">
    <source>
        <dbReference type="ARBA" id="ARBA00045828"/>
    </source>
</evidence>
<keyword evidence="13" id="KW-1185">Reference proteome</keyword>
<dbReference type="PANTHER" id="PTHR13325:SF3">
    <property type="entry name" value="MEMBRANE-BOUND TRANSCRIPTION FACTOR SITE-2 PROTEASE"/>
    <property type="match status" value="1"/>
</dbReference>
<feature type="transmembrane region" description="Helical" evidence="11">
    <location>
        <begin position="236"/>
        <end position="257"/>
    </location>
</feature>
<evidence type="ECO:0000256" key="4">
    <source>
        <dbReference type="ARBA" id="ARBA00012347"/>
    </source>
</evidence>
<comment type="function">
    <text evidence="10">Zinc metalloprotease that mediates intramembrane proteolysis of proteins such as ATF6, ATF6B, SREBF1/SREBP1 and SREBF2/SREBP2. Catalyzes the second step in the proteolytic activation of the sterol regulatory element-binding proteins (SREBPs) SREBF1/SREBP1 and SREBF2/SREBP2: cleaves SREBPs within the first transmembrane segment, thereby releasing the N-terminal segment with a portion of the transmembrane segment attached. Mature N-terminal SREBP fragments shuttle to the nucleus and activate gene transcription. Also mediates the second step in the proteolytic activation of the cyclic AMP-dependent transcription factor ATF-6 (ATF6 and ATF6B). Involved in intramembrane proteolysis during bone formation. In astrocytes and osteoblasts, upon DNA damage and ER stress, mediates the second step of the regulated intramembrane proteolytic activation of the transcription factor CREB3L1, leading to the inhibition of cell-cycle progression.</text>
</comment>
<dbReference type="InterPro" id="IPR001193">
    <property type="entry name" value="MBTPS2"/>
</dbReference>
<feature type="transmembrane region" description="Helical" evidence="11">
    <location>
        <begin position="6"/>
        <end position="24"/>
    </location>
</feature>
<evidence type="ECO:0000256" key="1">
    <source>
        <dbReference type="ARBA" id="ARBA00001350"/>
    </source>
</evidence>
<reference evidence="14" key="1">
    <citation type="submission" date="2020-12" db="UniProtKB">
        <authorList>
            <consortium name="WormBaseParasite"/>
        </authorList>
    </citation>
    <scope>IDENTIFICATION</scope>
    <source>
        <strain evidence="14">MHco3</strain>
    </source>
</reference>
<comment type="subcellular location">
    <subcellularLocation>
        <location evidence="2">Endomembrane system</location>
        <topology evidence="2">Multi-pass membrane protein</topology>
    </subcellularLocation>
</comment>
<evidence type="ECO:0000256" key="3">
    <source>
        <dbReference type="ARBA" id="ARBA00009989"/>
    </source>
</evidence>
<keyword evidence="6 11" id="KW-0812">Transmembrane</keyword>
<dbReference type="OrthoDB" id="69989at2759"/>
<feature type="domain" description="Peptidase M50" evidence="12">
    <location>
        <begin position="176"/>
        <end position="546"/>
    </location>
</feature>
<dbReference type="GO" id="GO:0004222">
    <property type="term" value="F:metalloendopeptidase activity"/>
    <property type="evidence" value="ECO:0007669"/>
    <property type="project" value="InterPro"/>
</dbReference>
<evidence type="ECO:0000256" key="2">
    <source>
        <dbReference type="ARBA" id="ARBA00004127"/>
    </source>
</evidence>
<dbReference type="GO" id="GO:0016020">
    <property type="term" value="C:membrane"/>
    <property type="evidence" value="ECO:0007669"/>
    <property type="project" value="InterPro"/>
</dbReference>
<evidence type="ECO:0000256" key="7">
    <source>
        <dbReference type="ARBA" id="ARBA00022989"/>
    </source>
</evidence>